<comment type="caution">
    <text evidence="1">The sequence shown here is derived from an EMBL/GenBank/DDBJ whole genome shotgun (WGS) entry which is preliminary data.</text>
</comment>
<organism evidence="1 2">
    <name type="scientific">Trichinella nativa</name>
    <dbReference type="NCBI Taxonomy" id="6335"/>
    <lineage>
        <taxon>Eukaryota</taxon>
        <taxon>Metazoa</taxon>
        <taxon>Ecdysozoa</taxon>
        <taxon>Nematoda</taxon>
        <taxon>Enoplea</taxon>
        <taxon>Dorylaimia</taxon>
        <taxon>Trichinellida</taxon>
        <taxon>Trichinellidae</taxon>
        <taxon>Trichinella</taxon>
    </lineage>
</organism>
<protein>
    <submittedName>
        <fullName evidence="1">Uncharacterized protein</fullName>
    </submittedName>
</protein>
<reference evidence="1 2" key="1">
    <citation type="submission" date="2015-05" db="EMBL/GenBank/DDBJ databases">
        <title>Evolution of Trichinella species and genotypes.</title>
        <authorList>
            <person name="Korhonen P.K."/>
            <person name="Edoardo P."/>
            <person name="Giuseppe L.R."/>
            <person name="Gasser R.B."/>
        </authorList>
    </citation>
    <scope>NUCLEOTIDE SEQUENCE [LARGE SCALE GENOMIC DNA]</scope>
    <source>
        <strain evidence="1">ISS10</strain>
    </source>
</reference>
<name>A0A0V1KJX4_9BILA</name>
<dbReference type="EMBL" id="JYDW01000673">
    <property type="protein sequence ID" value="KRZ47581.1"/>
    <property type="molecule type" value="Genomic_DNA"/>
</dbReference>
<evidence type="ECO:0000313" key="2">
    <source>
        <dbReference type="Proteomes" id="UP000054721"/>
    </source>
</evidence>
<accession>A0A0V1KJX4</accession>
<feature type="non-terminal residue" evidence="1">
    <location>
        <position position="49"/>
    </location>
</feature>
<proteinExistence type="predicted"/>
<sequence length="49" mass="5807">MKRPPFPLRSKAFQLWGDTRCPPSLLAFWTLRQHYCVAVLCDEPLPYRT</sequence>
<dbReference type="Proteomes" id="UP000054721">
    <property type="component" value="Unassembled WGS sequence"/>
</dbReference>
<evidence type="ECO:0000313" key="1">
    <source>
        <dbReference type="EMBL" id="KRZ47581.1"/>
    </source>
</evidence>
<keyword evidence="2" id="KW-1185">Reference proteome</keyword>
<dbReference type="AlphaFoldDB" id="A0A0V1KJX4"/>
<gene>
    <name evidence="1" type="ORF">T02_4604</name>
</gene>